<evidence type="ECO:0000313" key="1">
    <source>
        <dbReference type="EMBL" id="PAX06967.1"/>
    </source>
</evidence>
<dbReference type="Proteomes" id="UP000218151">
    <property type="component" value="Unassembled WGS sequence"/>
</dbReference>
<sequence length="71" mass="7966">MTPKPVARGNDADNLWGPAWHARRTADGFVLQYDTGDLAGRERRFDISAEEFARLRADPEQFDPIVRAHGG</sequence>
<organism evidence="1 2">
    <name type="scientific">Sphingomonas lenta</name>
    <dbReference type="NCBI Taxonomy" id="1141887"/>
    <lineage>
        <taxon>Bacteria</taxon>
        <taxon>Pseudomonadati</taxon>
        <taxon>Pseudomonadota</taxon>
        <taxon>Alphaproteobacteria</taxon>
        <taxon>Sphingomonadales</taxon>
        <taxon>Sphingomonadaceae</taxon>
        <taxon>Sphingomonas</taxon>
    </lineage>
</organism>
<comment type="caution">
    <text evidence="1">The sequence shown here is derived from an EMBL/GenBank/DDBJ whole genome shotgun (WGS) entry which is preliminary data.</text>
</comment>
<keyword evidence="2" id="KW-1185">Reference proteome</keyword>
<accession>A0A2A2SCH4</accession>
<protein>
    <submittedName>
        <fullName evidence="1">Uncharacterized protein</fullName>
    </submittedName>
</protein>
<name>A0A2A2SCH4_9SPHN</name>
<proteinExistence type="predicted"/>
<dbReference type="AlphaFoldDB" id="A0A2A2SCH4"/>
<evidence type="ECO:0000313" key="2">
    <source>
        <dbReference type="Proteomes" id="UP000218151"/>
    </source>
</evidence>
<reference evidence="2" key="1">
    <citation type="submission" date="2017-09" db="EMBL/GenBank/DDBJ databases">
        <authorList>
            <person name="Feng G."/>
            <person name="Zhu H."/>
        </authorList>
    </citation>
    <scope>NUCLEOTIDE SEQUENCE [LARGE SCALE GENOMIC DNA]</scope>
    <source>
        <strain evidence="2">1PNM-20</strain>
    </source>
</reference>
<dbReference type="EMBL" id="NSLI01000004">
    <property type="protein sequence ID" value="PAX06967.1"/>
    <property type="molecule type" value="Genomic_DNA"/>
</dbReference>
<gene>
    <name evidence="1" type="ORF">CKY28_12930</name>
</gene>